<reference evidence="4" key="1">
    <citation type="submission" date="2007-07" db="EMBL/GenBank/DDBJ databases">
        <title>PCAP assembly of the Caenorhabditis remanei genome.</title>
        <authorList>
            <consortium name="The Caenorhabditis remanei Sequencing Consortium"/>
            <person name="Wilson R.K."/>
        </authorList>
    </citation>
    <scope>NUCLEOTIDE SEQUENCE [LARGE SCALE GENOMIC DNA]</scope>
    <source>
        <strain evidence="4">PB4641</strain>
    </source>
</reference>
<dbReference type="Pfam" id="PF24511">
    <property type="entry name" value="DUF7591"/>
    <property type="match status" value="1"/>
</dbReference>
<proteinExistence type="predicted"/>
<dbReference type="eggNOG" id="ENOG502R0YW">
    <property type="taxonomic scope" value="Eukaryota"/>
</dbReference>
<dbReference type="STRING" id="31234.E3NN32"/>
<dbReference type="AlphaFoldDB" id="E3NN32"/>
<dbReference type="OMA" id="THEKKEP"/>
<protein>
    <submittedName>
        <fullName evidence="4">Uncharacterized protein</fullName>
    </submittedName>
</protein>
<evidence type="ECO:0000313" key="5">
    <source>
        <dbReference type="Proteomes" id="UP000008281"/>
    </source>
</evidence>
<dbReference type="PANTHER" id="PTHR47155">
    <property type="entry name" value="DOWNSTREAM OF DAF-16 (REGULATED BY DAF-16)-RELATED"/>
    <property type="match status" value="1"/>
</dbReference>
<dbReference type="PANTHER" id="PTHR47155:SF3">
    <property type="entry name" value="CUB-LIKE DOMAIN-CONTAINING PROTEIN"/>
    <property type="match status" value="1"/>
</dbReference>
<feature type="chain" id="PRO_5003178824" evidence="1">
    <location>
        <begin position="21"/>
        <end position="359"/>
    </location>
</feature>
<dbReference type="OrthoDB" id="5805298at2759"/>
<dbReference type="FunCoup" id="E3NN32">
    <property type="interactions" value="1893"/>
</dbReference>
<evidence type="ECO:0000259" key="3">
    <source>
        <dbReference type="Pfam" id="PF24511"/>
    </source>
</evidence>
<evidence type="ECO:0000313" key="4">
    <source>
        <dbReference type="EMBL" id="EFP09959.1"/>
    </source>
</evidence>
<name>E3NN32_CAERE</name>
<dbReference type="Pfam" id="PF02408">
    <property type="entry name" value="CUB_2"/>
    <property type="match status" value="1"/>
</dbReference>
<accession>E3NN32</accession>
<evidence type="ECO:0000256" key="1">
    <source>
        <dbReference type="SAM" id="SignalP"/>
    </source>
</evidence>
<dbReference type="Proteomes" id="UP000008281">
    <property type="component" value="Unassembled WGS sequence"/>
</dbReference>
<dbReference type="InParanoid" id="E3NN32"/>
<gene>
    <name evidence="4" type="ORF">CRE_13167</name>
</gene>
<dbReference type="InterPro" id="IPR003366">
    <property type="entry name" value="CUB-like_dom"/>
</dbReference>
<keyword evidence="1" id="KW-0732">Signal</keyword>
<evidence type="ECO:0000259" key="2">
    <source>
        <dbReference type="Pfam" id="PF02408"/>
    </source>
</evidence>
<feature type="domain" description="CUB-like" evidence="2">
    <location>
        <begin position="20"/>
        <end position="134"/>
    </location>
</feature>
<feature type="signal peptide" evidence="1">
    <location>
        <begin position="1"/>
        <end position="20"/>
    </location>
</feature>
<organism evidence="5">
    <name type="scientific">Caenorhabditis remanei</name>
    <name type="common">Caenorhabditis vulgaris</name>
    <dbReference type="NCBI Taxonomy" id="31234"/>
    <lineage>
        <taxon>Eukaryota</taxon>
        <taxon>Metazoa</taxon>
        <taxon>Ecdysozoa</taxon>
        <taxon>Nematoda</taxon>
        <taxon>Chromadorea</taxon>
        <taxon>Rhabditida</taxon>
        <taxon>Rhabditina</taxon>
        <taxon>Rhabditomorpha</taxon>
        <taxon>Rhabditoidea</taxon>
        <taxon>Rhabditidae</taxon>
        <taxon>Peloderinae</taxon>
        <taxon>Caenorhabditis</taxon>
    </lineage>
</organism>
<dbReference type="HOGENOM" id="CLU_025754_1_0_1"/>
<dbReference type="EMBL" id="DS269147">
    <property type="protein sequence ID" value="EFP09959.1"/>
    <property type="molecule type" value="Genomic_DNA"/>
</dbReference>
<keyword evidence="5" id="KW-1185">Reference proteome</keyword>
<feature type="domain" description="DUF7591" evidence="3">
    <location>
        <begin position="257"/>
        <end position="356"/>
    </location>
</feature>
<dbReference type="InterPro" id="IPR056013">
    <property type="entry name" value="DUF7591"/>
</dbReference>
<sequence>MNYFSALVTIALLISTVSSAGNVCKTGNVLNRPVNDQPVYWPATWRENQSAPALEAEQSCSWIVTVPSGYYAKLIISGKMNDNISHFQTIDSAGNFVQTTHEGEQPYYFPSPKFTLAMSNEKAATFGFKIVWGKCRSTLIASFFQIIKLSDPSGLKYDMGVSRSPVVVNITKDIFAAEYSGTSGISLFAFPANPKNYFSLRSTLVFEGKDFNGRYISNLYSLYQSRKQFLSSGLVYIVNLEASNVLDQLLIQDSAYTNNLQQYSELDCPINSTCSATLNGGDKASALVTVGEKHQVLLDLVMDVSAWVTVYYGSINNFGYYKSYAGESILSNLPMTFDSDVVHYVISHGKASFTFQMNP</sequence>